<organism evidence="5 6">
    <name type="scientific">Collichthys lucidus</name>
    <name type="common">Big head croaker</name>
    <name type="synonym">Sciaena lucida</name>
    <dbReference type="NCBI Taxonomy" id="240159"/>
    <lineage>
        <taxon>Eukaryota</taxon>
        <taxon>Metazoa</taxon>
        <taxon>Chordata</taxon>
        <taxon>Craniata</taxon>
        <taxon>Vertebrata</taxon>
        <taxon>Euteleostomi</taxon>
        <taxon>Actinopterygii</taxon>
        <taxon>Neopterygii</taxon>
        <taxon>Teleostei</taxon>
        <taxon>Neoteleostei</taxon>
        <taxon>Acanthomorphata</taxon>
        <taxon>Eupercaria</taxon>
        <taxon>Sciaenidae</taxon>
        <taxon>Collichthys</taxon>
    </lineage>
</organism>
<dbReference type="EMBL" id="CM014092">
    <property type="protein sequence ID" value="TKS83331.1"/>
    <property type="molecule type" value="Genomic_DNA"/>
</dbReference>
<keyword evidence="1 2" id="KW-0238">DNA-binding</keyword>
<dbReference type="GO" id="GO:0030527">
    <property type="term" value="F:structural constituent of chromatin"/>
    <property type="evidence" value="ECO:0007669"/>
    <property type="project" value="InterPro"/>
</dbReference>
<comment type="similarity">
    <text evidence="2">Belongs to the histone H1/H5 family.</text>
</comment>
<feature type="compositionally biased region" description="Basic residues" evidence="3">
    <location>
        <begin position="139"/>
        <end position="194"/>
    </location>
</feature>
<dbReference type="STRING" id="240159.A0A4U5V7H0"/>
<dbReference type="Gene3D" id="1.10.10.10">
    <property type="entry name" value="Winged helix-like DNA-binding domain superfamily/Winged helix DNA-binding domain"/>
    <property type="match status" value="1"/>
</dbReference>
<feature type="region of interest" description="Disordered" evidence="3">
    <location>
        <begin position="1"/>
        <end position="27"/>
    </location>
</feature>
<dbReference type="PROSITE" id="PS51504">
    <property type="entry name" value="H15"/>
    <property type="match status" value="1"/>
</dbReference>
<evidence type="ECO:0000256" key="3">
    <source>
        <dbReference type="SAM" id="MobiDB-lite"/>
    </source>
</evidence>
<evidence type="ECO:0000313" key="6">
    <source>
        <dbReference type="Proteomes" id="UP000298787"/>
    </source>
</evidence>
<proteinExistence type="inferred from homology"/>
<feature type="region of interest" description="Disordered" evidence="3">
    <location>
        <begin position="96"/>
        <end position="194"/>
    </location>
</feature>
<dbReference type="InterPro" id="IPR005818">
    <property type="entry name" value="Histone_H1/H5_H15"/>
</dbReference>
<dbReference type="PRINTS" id="PR00624">
    <property type="entry name" value="HISTONEH5"/>
</dbReference>
<feature type="domain" description="H15" evidence="4">
    <location>
        <begin position="25"/>
        <end position="98"/>
    </location>
</feature>
<evidence type="ECO:0000256" key="1">
    <source>
        <dbReference type="ARBA" id="ARBA00023125"/>
    </source>
</evidence>
<evidence type="ECO:0000256" key="2">
    <source>
        <dbReference type="RuleBase" id="RU003894"/>
    </source>
</evidence>
<evidence type="ECO:0000259" key="4">
    <source>
        <dbReference type="PROSITE" id="PS51504"/>
    </source>
</evidence>
<dbReference type="GO" id="GO:0003677">
    <property type="term" value="F:DNA binding"/>
    <property type="evidence" value="ECO:0007669"/>
    <property type="project" value="UniProtKB-KW"/>
</dbReference>
<gene>
    <name evidence="5" type="ORF">D9C73_017443</name>
</gene>
<dbReference type="Pfam" id="PF00538">
    <property type="entry name" value="Linker_histone"/>
    <property type="match status" value="1"/>
</dbReference>
<accession>A0A4U5V7H0</accession>
<dbReference type="InterPro" id="IPR005819">
    <property type="entry name" value="H1/H5"/>
</dbReference>
<dbReference type="GO" id="GO:0006334">
    <property type="term" value="P:nucleosome assembly"/>
    <property type="evidence" value="ECO:0007669"/>
    <property type="project" value="InterPro"/>
</dbReference>
<sequence>MAEEAPAAPPAKAPKKKATPKVKKDGPSLRKIITDVVAESNNRKGASLSAIKKGLAAKGYDVVKNKKRINLTIVKMVDAGVLTKATGIGAAGSFKLAKSAPKPKKAVKAKKPAVKKVAAKKPAAKKPAAKKAAAAAKKPAAKKTAVKKATPKKSPKKVAKKSPVKKTPKKVAPKKTKPAKKTPTKKAAPKKAKK</sequence>
<reference evidence="5 6" key="1">
    <citation type="submission" date="2019-01" db="EMBL/GenBank/DDBJ databases">
        <title>Genome Assembly of Collichthys lucidus.</title>
        <authorList>
            <person name="Cai M."/>
            <person name="Xiao S."/>
        </authorList>
    </citation>
    <scope>NUCLEOTIDE SEQUENCE [LARGE SCALE GENOMIC DNA]</scope>
    <source>
        <strain evidence="5">JT15FE1705JMU</strain>
        <tissue evidence="5">Muscle</tissue>
    </source>
</reference>
<evidence type="ECO:0000313" key="5">
    <source>
        <dbReference type="EMBL" id="TKS83331.1"/>
    </source>
</evidence>
<name>A0A4U5V7H0_COLLU</name>
<comment type="subcellular location">
    <subcellularLocation>
        <location evidence="2">Nucleus</location>
    </subcellularLocation>
</comment>
<protein>
    <submittedName>
        <fullName evidence="5">Histone H1.5</fullName>
    </submittedName>
</protein>
<dbReference type="InterPro" id="IPR036388">
    <property type="entry name" value="WH-like_DNA-bd_sf"/>
</dbReference>
<dbReference type="SMART" id="SM00526">
    <property type="entry name" value="H15"/>
    <property type="match status" value="1"/>
</dbReference>
<dbReference type="SUPFAM" id="SSF46785">
    <property type="entry name" value="Winged helix' DNA-binding domain"/>
    <property type="match status" value="1"/>
</dbReference>
<keyword evidence="6" id="KW-1185">Reference proteome</keyword>
<feature type="compositionally biased region" description="Basic residues" evidence="3">
    <location>
        <begin position="101"/>
        <end position="129"/>
    </location>
</feature>
<dbReference type="GO" id="GO:0000786">
    <property type="term" value="C:nucleosome"/>
    <property type="evidence" value="ECO:0007669"/>
    <property type="project" value="InterPro"/>
</dbReference>
<keyword evidence="2" id="KW-0158">Chromosome</keyword>
<dbReference type="Proteomes" id="UP000298787">
    <property type="component" value="Chromosome 15"/>
</dbReference>
<dbReference type="InterPro" id="IPR036390">
    <property type="entry name" value="WH_DNA-bd_sf"/>
</dbReference>
<dbReference type="AlphaFoldDB" id="A0A4U5V7H0"/>
<keyword evidence="2" id="KW-0539">Nucleus</keyword>
<dbReference type="GO" id="GO:0005634">
    <property type="term" value="C:nucleus"/>
    <property type="evidence" value="ECO:0007669"/>
    <property type="project" value="UniProtKB-SubCell"/>
</dbReference>